<dbReference type="Proteomes" id="UP001054811">
    <property type="component" value="Chromosome"/>
</dbReference>
<dbReference type="InterPro" id="IPR009057">
    <property type="entry name" value="Homeodomain-like_sf"/>
</dbReference>
<keyword evidence="3" id="KW-0804">Transcription</keyword>
<dbReference type="EMBL" id="CP091139">
    <property type="protein sequence ID" value="UUT35054.1"/>
    <property type="molecule type" value="Genomic_DNA"/>
</dbReference>
<dbReference type="InterPro" id="IPR001647">
    <property type="entry name" value="HTH_TetR"/>
</dbReference>
<dbReference type="PANTHER" id="PTHR30055">
    <property type="entry name" value="HTH-TYPE TRANSCRIPTIONAL REGULATOR RUTR"/>
    <property type="match status" value="1"/>
</dbReference>
<protein>
    <submittedName>
        <fullName evidence="7">TetR/AcrR family transcriptional regulator</fullName>
    </submittedName>
</protein>
<accession>A0ABY5NIW3</accession>
<dbReference type="PANTHER" id="PTHR30055:SF234">
    <property type="entry name" value="HTH-TYPE TRANSCRIPTIONAL REGULATOR BETI"/>
    <property type="match status" value="1"/>
</dbReference>
<dbReference type="PROSITE" id="PS50977">
    <property type="entry name" value="HTH_TETR_2"/>
    <property type="match status" value="1"/>
</dbReference>
<evidence type="ECO:0000259" key="6">
    <source>
        <dbReference type="PROSITE" id="PS50977"/>
    </source>
</evidence>
<evidence type="ECO:0000313" key="7">
    <source>
        <dbReference type="EMBL" id="UUT35054.1"/>
    </source>
</evidence>
<keyword evidence="2 4" id="KW-0238">DNA-binding</keyword>
<dbReference type="SUPFAM" id="SSF46689">
    <property type="entry name" value="Homeodomain-like"/>
    <property type="match status" value="1"/>
</dbReference>
<evidence type="ECO:0000256" key="1">
    <source>
        <dbReference type="ARBA" id="ARBA00023015"/>
    </source>
</evidence>
<keyword evidence="1" id="KW-0805">Transcription regulation</keyword>
<feature type="region of interest" description="Disordered" evidence="5">
    <location>
        <begin position="1"/>
        <end position="33"/>
    </location>
</feature>
<proteinExistence type="predicted"/>
<evidence type="ECO:0000256" key="2">
    <source>
        <dbReference type="ARBA" id="ARBA00023125"/>
    </source>
</evidence>
<gene>
    <name evidence="7" type="ORF">L2X98_32635</name>
</gene>
<organism evidence="7 8">
    <name type="scientific">Microbacterium elymi</name>
    <dbReference type="NCBI Taxonomy" id="2909587"/>
    <lineage>
        <taxon>Bacteria</taxon>
        <taxon>Bacillati</taxon>
        <taxon>Actinomycetota</taxon>
        <taxon>Actinomycetes</taxon>
        <taxon>Micrococcales</taxon>
        <taxon>Microbacteriaceae</taxon>
        <taxon>Microbacterium</taxon>
    </lineage>
</organism>
<keyword evidence="8" id="KW-1185">Reference proteome</keyword>
<evidence type="ECO:0000256" key="3">
    <source>
        <dbReference type="ARBA" id="ARBA00023163"/>
    </source>
</evidence>
<feature type="compositionally biased region" description="Basic and acidic residues" evidence="5">
    <location>
        <begin position="24"/>
        <end position="33"/>
    </location>
</feature>
<evidence type="ECO:0000256" key="4">
    <source>
        <dbReference type="PROSITE-ProRule" id="PRU00335"/>
    </source>
</evidence>
<dbReference type="Gene3D" id="1.10.357.10">
    <property type="entry name" value="Tetracycline Repressor, domain 2"/>
    <property type="match status" value="1"/>
</dbReference>
<dbReference type="PRINTS" id="PR00455">
    <property type="entry name" value="HTHTETR"/>
</dbReference>
<dbReference type="InterPro" id="IPR050109">
    <property type="entry name" value="HTH-type_TetR-like_transc_reg"/>
</dbReference>
<evidence type="ECO:0000313" key="8">
    <source>
        <dbReference type="Proteomes" id="UP001054811"/>
    </source>
</evidence>
<feature type="DNA-binding region" description="H-T-H motif" evidence="4">
    <location>
        <begin position="56"/>
        <end position="75"/>
    </location>
</feature>
<name>A0ABY5NIW3_9MICO</name>
<reference evidence="7" key="1">
    <citation type="submission" date="2022-01" db="EMBL/GenBank/DDBJ databases">
        <title>Microbacterium eymi and Microbacterium rhizovicinus sp. nov., isolated from the rhizospheric soil of Elymus tsukushiensis, a plant native to the Dokdo Islands, Republic of Korea.</title>
        <authorList>
            <person name="Hwang Y.J."/>
        </authorList>
    </citation>
    <scope>NUCLEOTIDE SEQUENCE</scope>
    <source>
        <strain evidence="7">KUDC0405</strain>
    </source>
</reference>
<feature type="domain" description="HTH tetR-type" evidence="6">
    <location>
        <begin position="34"/>
        <end position="93"/>
    </location>
</feature>
<dbReference type="RefSeq" id="WP_259611599.1">
    <property type="nucleotide sequence ID" value="NZ_CP091139.2"/>
</dbReference>
<sequence length="215" mass="23278">MPSTTVSDAERSDAEPTESIPTETRTRAEPMAPDRRRAMIAEQAVPLFLEHGAALTTRQLAEQLGIAEGTIFRAFGDKESLVRAAVEAFFAQGRARMLDGLVDPALPIEEKVAALVSGTRTWTSRMMRMLSLVNRDEIGQFLSRPGDDAYRTAIAAVFAPEADELTISPDRLGAIVRLAGMAANAARFDDDGGLTDDELVGFILYGIAGRPRGRE</sequence>
<dbReference type="Pfam" id="PF00440">
    <property type="entry name" value="TetR_N"/>
    <property type="match status" value="1"/>
</dbReference>
<evidence type="ECO:0000256" key="5">
    <source>
        <dbReference type="SAM" id="MobiDB-lite"/>
    </source>
</evidence>